<protein>
    <submittedName>
        <fullName evidence="1">Uncharacterized protein</fullName>
    </submittedName>
</protein>
<dbReference type="Proteomes" id="UP001162992">
    <property type="component" value="Chromosome 3"/>
</dbReference>
<evidence type="ECO:0000313" key="1">
    <source>
        <dbReference type="EMBL" id="KAJ7561550.1"/>
    </source>
</evidence>
<comment type="caution">
    <text evidence="1">The sequence shown here is derived from an EMBL/GenBank/DDBJ whole genome shotgun (WGS) entry which is preliminary data.</text>
</comment>
<accession>A0ACC2E5D3</accession>
<reference evidence="2" key="1">
    <citation type="journal article" date="2024" name="Proc. Natl. Acad. Sci. U.S.A.">
        <title>Extraordinary preservation of gene collinearity over three hundred million years revealed in homosporous lycophytes.</title>
        <authorList>
            <person name="Li C."/>
            <person name="Wickell D."/>
            <person name="Kuo L.Y."/>
            <person name="Chen X."/>
            <person name="Nie B."/>
            <person name="Liao X."/>
            <person name="Peng D."/>
            <person name="Ji J."/>
            <person name="Jenkins J."/>
            <person name="Williams M."/>
            <person name="Shu S."/>
            <person name="Plott C."/>
            <person name="Barry K."/>
            <person name="Rajasekar S."/>
            <person name="Grimwood J."/>
            <person name="Han X."/>
            <person name="Sun S."/>
            <person name="Hou Z."/>
            <person name="He W."/>
            <person name="Dai G."/>
            <person name="Sun C."/>
            <person name="Schmutz J."/>
            <person name="Leebens-Mack J.H."/>
            <person name="Li F.W."/>
            <person name="Wang L."/>
        </authorList>
    </citation>
    <scope>NUCLEOTIDE SEQUENCE [LARGE SCALE GENOMIC DNA]</scope>
    <source>
        <strain evidence="2">cv. PW_Plant_1</strain>
    </source>
</reference>
<evidence type="ECO:0000313" key="2">
    <source>
        <dbReference type="Proteomes" id="UP001162992"/>
    </source>
</evidence>
<gene>
    <name evidence="1" type="ORF">O6H91_03G032700</name>
</gene>
<sequence length="99" mass="11039">MVFFPNPITKLKFSPLYVNTISIHMNLKLSPSNVNIVLIHMNLEAFSFILNIVSSLNTHECLTKSLSTLCMTIVSTHMNALEVDMSLGLFMVSHVVGFP</sequence>
<dbReference type="EMBL" id="CM055094">
    <property type="protein sequence ID" value="KAJ7561550.1"/>
    <property type="molecule type" value="Genomic_DNA"/>
</dbReference>
<proteinExistence type="predicted"/>
<keyword evidence="2" id="KW-1185">Reference proteome</keyword>
<name>A0ACC2E5D3_DIPCM</name>
<organism evidence="1 2">
    <name type="scientific">Diphasiastrum complanatum</name>
    <name type="common">Issler's clubmoss</name>
    <name type="synonym">Lycopodium complanatum</name>
    <dbReference type="NCBI Taxonomy" id="34168"/>
    <lineage>
        <taxon>Eukaryota</taxon>
        <taxon>Viridiplantae</taxon>
        <taxon>Streptophyta</taxon>
        <taxon>Embryophyta</taxon>
        <taxon>Tracheophyta</taxon>
        <taxon>Lycopodiopsida</taxon>
        <taxon>Lycopodiales</taxon>
        <taxon>Lycopodiaceae</taxon>
        <taxon>Lycopodioideae</taxon>
        <taxon>Diphasiastrum</taxon>
    </lineage>
</organism>